<evidence type="ECO:0000313" key="20">
    <source>
        <dbReference type="EMBL" id="RFU16935.1"/>
    </source>
</evidence>
<dbReference type="GO" id="GO:0005525">
    <property type="term" value="F:GTP binding"/>
    <property type="evidence" value="ECO:0007669"/>
    <property type="project" value="UniProtKB-KW"/>
</dbReference>
<evidence type="ECO:0000256" key="3">
    <source>
        <dbReference type="ARBA" id="ARBA00001522"/>
    </source>
</evidence>
<dbReference type="GO" id="GO:0043752">
    <property type="term" value="F:adenosylcobinamide kinase activity"/>
    <property type="evidence" value="ECO:0007669"/>
    <property type="project" value="UniProtKB-EC"/>
</dbReference>
<dbReference type="InterPro" id="IPR003203">
    <property type="entry name" value="CobU/CobP"/>
</dbReference>
<comment type="pathway">
    <text evidence="5">Cofactor biosynthesis; adenosylcobalamin biosynthesis; adenosylcobalamin from cob(II)yrinate a,c-diamide: step 6/7.</text>
</comment>
<comment type="catalytic activity">
    <reaction evidence="2">
        <text>adenosylcob(III)inamide phosphate + GTP + H(+) = adenosylcob(III)inamide-GDP + diphosphate</text>
        <dbReference type="Rhea" id="RHEA:22712"/>
        <dbReference type="ChEBI" id="CHEBI:15378"/>
        <dbReference type="ChEBI" id="CHEBI:33019"/>
        <dbReference type="ChEBI" id="CHEBI:37565"/>
        <dbReference type="ChEBI" id="CHEBI:58502"/>
        <dbReference type="ChEBI" id="CHEBI:60487"/>
        <dbReference type="EC" id="2.7.7.62"/>
    </reaction>
</comment>
<feature type="active site" description="GMP-histidine intermediate" evidence="18">
    <location>
        <position position="54"/>
    </location>
</feature>
<dbReference type="Pfam" id="PF02283">
    <property type="entry name" value="CobU"/>
    <property type="match status" value="1"/>
</dbReference>
<keyword evidence="13 20" id="KW-0418">Kinase</keyword>
<evidence type="ECO:0000256" key="16">
    <source>
        <dbReference type="ARBA" id="ARBA00029570"/>
    </source>
</evidence>
<dbReference type="PANTHER" id="PTHR34848:SF1">
    <property type="entry name" value="BIFUNCTIONAL ADENOSYLCOBALAMIN BIOSYNTHESIS PROTEIN COBU"/>
    <property type="match status" value="1"/>
</dbReference>
<accession>A0A372IPV9</accession>
<keyword evidence="12 19" id="KW-0547">Nucleotide-binding</keyword>
<comment type="catalytic activity">
    <reaction evidence="3">
        <text>adenosylcob(III)inamide + GTP = adenosylcob(III)inamide phosphate + GDP + H(+)</text>
        <dbReference type="Rhea" id="RHEA:15765"/>
        <dbReference type="ChEBI" id="CHEBI:2480"/>
        <dbReference type="ChEBI" id="CHEBI:15378"/>
        <dbReference type="ChEBI" id="CHEBI:37565"/>
        <dbReference type="ChEBI" id="CHEBI:58189"/>
        <dbReference type="ChEBI" id="CHEBI:58502"/>
        <dbReference type="EC" id="2.7.1.156"/>
    </reaction>
</comment>
<dbReference type="OrthoDB" id="9799422at2"/>
<dbReference type="AlphaFoldDB" id="A0A372IPV9"/>
<dbReference type="GO" id="GO:0008820">
    <property type="term" value="F:cobinamide phosphate guanylyltransferase activity"/>
    <property type="evidence" value="ECO:0007669"/>
    <property type="project" value="UniProtKB-EC"/>
</dbReference>
<evidence type="ECO:0000256" key="2">
    <source>
        <dbReference type="ARBA" id="ARBA00000711"/>
    </source>
</evidence>
<proteinExistence type="inferred from homology"/>
<comment type="caution">
    <text evidence="20">The sequence shown here is derived from an EMBL/GenBank/DDBJ whole genome shotgun (WGS) entry which is preliminary data.</text>
</comment>
<comment type="similarity">
    <text evidence="7">Belongs to the CobU/CobP family.</text>
</comment>
<organism evidence="20 21">
    <name type="scientific">Paracidobacterium acidisoli</name>
    <dbReference type="NCBI Taxonomy" id="2303751"/>
    <lineage>
        <taxon>Bacteria</taxon>
        <taxon>Pseudomonadati</taxon>
        <taxon>Acidobacteriota</taxon>
        <taxon>Terriglobia</taxon>
        <taxon>Terriglobales</taxon>
        <taxon>Acidobacteriaceae</taxon>
        <taxon>Paracidobacterium</taxon>
    </lineage>
</organism>
<evidence type="ECO:0000256" key="19">
    <source>
        <dbReference type="PIRSR" id="PIRSR006135-2"/>
    </source>
</evidence>
<evidence type="ECO:0000256" key="1">
    <source>
        <dbReference type="ARBA" id="ARBA00000312"/>
    </source>
</evidence>
<dbReference type="RefSeq" id="WP_117299105.1">
    <property type="nucleotide sequence ID" value="NZ_QVQT02000003.1"/>
</dbReference>
<dbReference type="InterPro" id="IPR027417">
    <property type="entry name" value="P-loop_NTPase"/>
</dbReference>
<evidence type="ECO:0000256" key="14">
    <source>
        <dbReference type="ARBA" id="ARBA00022840"/>
    </source>
</evidence>
<evidence type="ECO:0000256" key="15">
    <source>
        <dbReference type="ARBA" id="ARBA00023134"/>
    </source>
</evidence>
<dbReference type="Gene3D" id="3.40.50.300">
    <property type="entry name" value="P-loop containing nucleotide triphosphate hydrolases"/>
    <property type="match status" value="1"/>
</dbReference>
<keyword evidence="11 20" id="KW-0808">Transferase</keyword>
<keyword evidence="15 19" id="KW-0342">GTP-binding</keyword>
<comment type="function">
    <text evidence="4">Catalyzes ATP-dependent phosphorylation of adenosylcobinamide and addition of GMP to adenosylcobinamide phosphate.</text>
</comment>
<evidence type="ECO:0000256" key="7">
    <source>
        <dbReference type="ARBA" id="ARBA00007490"/>
    </source>
</evidence>
<dbReference type="UniPathway" id="UPA00148">
    <property type="reaction ID" value="UER00236"/>
</dbReference>
<comment type="catalytic activity">
    <reaction evidence="1">
        <text>adenosylcob(III)inamide + ATP = adenosylcob(III)inamide phosphate + ADP + H(+)</text>
        <dbReference type="Rhea" id="RHEA:15769"/>
        <dbReference type="ChEBI" id="CHEBI:2480"/>
        <dbReference type="ChEBI" id="CHEBI:15378"/>
        <dbReference type="ChEBI" id="CHEBI:30616"/>
        <dbReference type="ChEBI" id="CHEBI:58502"/>
        <dbReference type="ChEBI" id="CHEBI:456216"/>
        <dbReference type="EC" id="2.7.1.156"/>
    </reaction>
</comment>
<evidence type="ECO:0000256" key="10">
    <source>
        <dbReference type="ARBA" id="ARBA00022573"/>
    </source>
</evidence>
<feature type="binding site" evidence="19">
    <location>
        <begin position="14"/>
        <end position="21"/>
    </location>
    <ligand>
        <name>GTP</name>
        <dbReference type="ChEBI" id="CHEBI:37565"/>
    </ligand>
</feature>
<feature type="binding site" evidence="19">
    <location>
        <position position="88"/>
    </location>
    <ligand>
        <name>GTP</name>
        <dbReference type="ChEBI" id="CHEBI:37565"/>
    </ligand>
</feature>
<keyword evidence="10" id="KW-0169">Cobalamin biosynthesis</keyword>
<evidence type="ECO:0000313" key="21">
    <source>
        <dbReference type="Proteomes" id="UP000264702"/>
    </source>
</evidence>
<dbReference type="PIRSF" id="PIRSF006135">
    <property type="entry name" value="CobU"/>
    <property type="match status" value="1"/>
</dbReference>
<feature type="binding site" evidence="19">
    <location>
        <begin position="38"/>
        <end position="40"/>
    </location>
    <ligand>
        <name>GTP</name>
        <dbReference type="ChEBI" id="CHEBI:37565"/>
    </ligand>
</feature>
<reference evidence="20 21" key="1">
    <citation type="submission" date="2018-08" db="EMBL/GenBank/DDBJ databases">
        <title>Acidipila sp. 4G-K13, an acidobacterium isolated from forest soil.</title>
        <authorList>
            <person name="Gao Z.-H."/>
            <person name="Qiu L.-H."/>
        </authorList>
    </citation>
    <scope>NUCLEOTIDE SEQUENCE [LARGE SCALE GENOMIC DNA]</scope>
    <source>
        <strain evidence="20 21">4G-K13</strain>
    </source>
</reference>
<dbReference type="EC" id="2.7.7.62" evidence="9"/>
<dbReference type="EMBL" id="QVQT01000003">
    <property type="protein sequence ID" value="RFU16935.1"/>
    <property type="molecule type" value="Genomic_DNA"/>
</dbReference>
<protein>
    <recommendedName>
        <fullName evidence="16">Adenosylcobinamide kinase</fullName>
        <ecNumber evidence="8">2.7.1.156</ecNumber>
        <ecNumber evidence="9">2.7.7.62</ecNumber>
    </recommendedName>
    <alternativeName>
        <fullName evidence="17">Adenosylcobinamide-phosphate guanylyltransferase</fullName>
    </alternativeName>
</protein>
<dbReference type="GO" id="GO:0009236">
    <property type="term" value="P:cobalamin biosynthetic process"/>
    <property type="evidence" value="ECO:0007669"/>
    <property type="project" value="UniProtKB-UniPathway"/>
</dbReference>
<sequence>MQETNRRPVTLVLGGVRSGKSRYAQQLASGAATVAYIATATVSDEEMAAKIRRHQQERPAMWHTIEEPLELAQAVTTLAPEFACLLIDCLTLFTANLLEATGDDSAALESRIVALLDALRTAAPAAVVLVSNEVGSGVIPPYPSGRRYRDLLGELNQRIAAVADNVVLMVAGLPLVLKGSTEALAAPEARA</sequence>
<dbReference type="SUPFAM" id="SSF52540">
    <property type="entry name" value="P-loop containing nucleoside triphosphate hydrolases"/>
    <property type="match status" value="1"/>
</dbReference>
<keyword evidence="21" id="KW-1185">Reference proteome</keyword>
<evidence type="ECO:0000256" key="4">
    <source>
        <dbReference type="ARBA" id="ARBA00003889"/>
    </source>
</evidence>
<evidence type="ECO:0000256" key="8">
    <source>
        <dbReference type="ARBA" id="ARBA00012016"/>
    </source>
</evidence>
<dbReference type="GO" id="GO:0005524">
    <property type="term" value="F:ATP binding"/>
    <property type="evidence" value="ECO:0007669"/>
    <property type="project" value="UniProtKB-KW"/>
</dbReference>
<dbReference type="EC" id="2.7.1.156" evidence="8"/>
<dbReference type="CDD" id="cd00544">
    <property type="entry name" value="CobU"/>
    <property type="match status" value="1"/>
</dbReference>
<evidence type="ECO:0000256" key="17">
    <source>
        <dbReference type="ARBA" id="ARBA00030571"/>
    </source>
</evidence>
<dbReference type="PANTHER" id="PTHR34848">
    <property type="match status" value="1"/>
</dbReference>
<gene>
    <name evidence="20" type="ORF">D0Y96_09385</name>
</gene>
<evidence type="ECO:0000256" key="9">
    <source>
        <dbReference type="ARBA" id="ARBA00012523"/>
    </source>
</evidence>
<evidence type="ECO:0000256" key="13">
    <source>
        <dbReference type="ARBA" id="ARBA00022777"/>
    </source>
</evidence>
<keyword evidence="20" id="KW-0548">Nucleotidyltransferase</keyword>
<feature type="binding site" evidence="19">
    <location>
        <position position="66"/>
    </location>
    <ligand>
        <name>GTP</name>
        <dbReference type="ChEBI" id="CHEBI:37565"/>
    </ligand>
</feature>
<comment type="pathway">
    <text evidence="6">Cofactor biosynthesis; adenosylcobalamin biosynthesis; adenosylcobalamin from cob(II)yrinate a,c-diamide: step 5/7.</text>
</comment>
<dbReference type="NCBIfam" id="NF004469">
    <property type="entry name" value="PRK05800.1"/>
    <property type="match status" value="1"/>
</dbReference>
<evidence type="ECO:0000256" key="6">
    <source>
        <dbReference type="ARBA" id="ARBA00005159"/>
    </source>
</evidence>
<evidence type="ECO:0000256" key="11">
    <source>
        <dbReference type="ARBA" id="ARBA00022679"/>
    </source>
</evidence>
<dbReference type="Proteomes" id="UP000264702">
    <property type="component" value="Unassembled WGS sequence"/>
</dbReference>
<evidence type="ECO:0000256" key="12">
    <source>
        <dbReference type="ARBA" id="ARBA00022741"/>
    </source>
</evidence>
<name>A0A372IPV9_9BACT</name>
<keyword evidence="14" id="KW-0067">ATP-binding</keyword>
<evidence type="ECO:0000256" key="18">
    <source>
        <dbReference type="PIRSR" id="PIRSR006135-1"/>
    </source>
</evidence>
<evidence type="ECO:0000256" key="5">
    <source>
        <dbReference type="ARBA" id="ARBA00004692"/>
    </source>
</evidence>